<feature type="compositionally biased region" description="Polar residues" evidence="5">
    <location>
        <begin position="26"/>
        <end position="44"/>
    </location>
</feature>
<evidence type="ECO:0000256" key="5">
    <source>
        <dbReference type="SAM" id="MobiDB-lite"/>
    </source>
</evidence>
<dbReference type="SUPFAM" id="SSF81324">
    <property type="entry name" value="Voltage-gated potassium channels"/>
    <property type="match status" value="1"/>
</dbReference>
<feature type="transmembrane region" description="Helical" evidence="6">
    <location>
        <begin position="234"/>
        <end position="256"/>
    </location>
</feature>
<organism evidence="8 9">
    <name type="scientific">Zootermopsis nevadensis</name>
    <name type="common">Dampwood termite</name>
    <dbReference type="NCBI Taxonomy" id="136037"/>
    <lineage>
        <taxon>Eukaryota</taxon>
        <taxon>Metazoa</taxon>
        <taxon>Ecdysozoa</taxon>
        <taxon>Arthropoda</taxon>
        <taxon>Hexapoda</taxon>
        <taxon>Insecta</taxon>
        <taxon>Pterygota</taxon>
        <taxon>Neoptera</taxon>
        <taxon>Polyneoptera</taxon>
        <taxon>Dictyoptera</taxon>
        <taxon>Blattodea</taxon>
        <taxon>Blattoidea</taxon>
        <taxon>Termitoidae</taxon>
        <taxon>Termopsidae</taxon>
        <taxon>Zootermopsis</taxon>
    </lineage>
</organism>
<keyword evidence="9" id="KW-1185">Reference proteome</keyword>
<dbReference type="EMBL" id="KK853323">
    <property type="protein sequence ID" value="KDR08512.1"/>
    <property type="molecule type" value="Genomic_DNA"/>
</dbReference>
<evidence type="ECO:0000256" key="2">
    <source>
        <dbReference type="ARBA" id="ARBA00022692"/>
    </source>
</evidence>
<evidence type="ECO:0000256" key="6">
    <source>
        <dbReference type="SAM" id="Phobius"/>
    </source>
</evidence>
<feature type="transmembrane region" description="Helical" evidence="6">
    <location>
        <begin position="283"/>
        <end position="306"/>
    </location>
</feature>
<feature type="compositionally biased region" description="Polar residues" evidence="5">
    <location>
        <begin position="8"/>
        <end position="20"/>
    </location>
</feature>
<sequence>MIGERLSASGTRLNTSSPVQSAYHGNKSSTESVPRSSTGGLKSVSRQSLLDIVSCRLGVGRNKQQQHHQQQQQHHQRYFSSSRDSLAAAYVNRAAAVSSTASELDLSRKTRRRDLRGRLKLPPTVALASSVCGNEPPLIGHWGHRGASGGGPGGTGPDSSNQNGNSCGGANGYHTRRLGYYPRFRAGAPNWSFVFDPAGRLCYYWSMVVSLAFLYNFWVIIYRFAFQEINGETIVVWFCLDYLADFLYLIDIVFHFRTGYLEDGVLQTDSTKLRNHYMNSTTFYIDCLCLLPLDFLYLSIGFNSILRSFRLVKIYRFWAFMDRTERHTNYPNLFRSTSLIHYLLVIFHWNGCLYHIIYKNNGFGSKNWVYSDSETADVVKQYLQSYYWCTLALTTIGDLPRPRSKFEYLFVIVQLFFGLLLFATVLGHVANIVTSVSTARKEFQGEYSRPTGRTSEQFKC</sequence>
<feature type="transmembrane region" description="Helical" evidence="6">
    <location>
        <begin position="408"/>
        <end position="433"/>
    </location>
</feature>
<feature type="region of interest" description="Disordered" evidence="5">
    <location>
        <begin position="61"/>
        <end position="81"/>
    </location>
</feature>
<dbReference type="InterPro" id="IPR050866">
    <property type="entry name" value="CNG_cation_channel"/>
</dbReference>
<feature type="region of interest" description="Disordered" evidence="5">
    <location>
        <begin position="143"/>
        <end position="167"/>
    </location>
</feature>
<protein>
    <submittedName>
        <fullName evidence="8">Cyclic nucleotide-gated cation channel alpha-3</fullName>
    </submittedName>
</protein>
<dbReference type="GO" id="GO:0005223">
    <property type="term" value="F:intracellularly cGMP-activated cation channel activity"/>
    <property type="evidence" value="ECO:0007669"/>
    <property type="project" value="TreeGrafter"/>
</dbReference>
<evidence type="ECO:0000259" key="7">
    <source>
        <dbReference type="Pfam" id="PF00520"/>
    </source>
</evidence>
<dbReference type="InParanoid" id="A0A067QIM0"/>
<reference evidence="8 9" key="1">
    <citation type="journal article" date="2014" name="Nat. Commun.">
        <title>Molecular traces of alternative social organization in a termite genome.</title>
        <authorList>
            <person name="Terrapon N."/>
            <person name="Li C."/>
            <person name="Robertson H.M."/>
            <person name="Ji L."/>
            <person name="Meng X."/>
            <person name="Booth W."/>
            <person name="Chen Z."/>
            <person name="Childers C.P."/>
            <person name="Glastad K.M."/>
            <person name="Gokhale K."/>
            <person name="Gowin J."/>
            <person name="Gronenberg W."/>
            <person name="Hermansen R.A."/>
            <person name="Hu H."/>
            <person name="Hunt B.G."/>
            <person name="Huylmans A.K."/>
            <person name="Khalil S.M."/>
            <person name="Mitchell R.D."/>
            <person name="Munoz-Torres M.C."/>
            <person name="Mustard J.A."/>
            <person name="Pan H."/>
            <person name="Reese J.T."/>
            <person name="Scharf M.E."/>
            <person name="Sun F."/>
            <person name="Vogel H."/>
            <person name="Xiao J."/>
            <person name="Yang W."/>
            <person name="Yang Z."/>
            <person name="Yang Z."/>
            <person name="Zhou J."/>
            <person name="Zhu J."/>
            <person name="Brent C.S."/>
            <person name="Elsik C.G."/>
            <person name="Goodisman M.A."/>
            <person name="Liberles D.A."/>
            <person name="Roe R.M."/>
            <person name="Vargo E.L."/>
            <person name="Vilcinskas A."/>
            <person name="Wang J."/>
            <person name="Bornberg-Bauer E."/>
            <person name="Korb J."/>
            <person name="Zhang G."/>
            <person name="Liebig J."/>
        </authorList>
    </citation>
    <scope>NUCLEOTIDE SEQUENCE [LARGE SCALE GENOMIC DNA]</scope>
    <source>
        <tissue evidence="8">Whole organism</tissue>
    </source>
</reference>
<feature type="transmembrane region" description="Helical" evidence="6">
    <location>
        <begin position="339"/>
        <end position="358"/>
    </location>
</feature>
<feature type="transmembrane region" description="Helical" evidence="6">
    <location>
        <begin position="203"/>
        <end position="222"/>
    </location>
</feature>
<dbReference type="PANTHER" id="PTHR45638">
    <property type="entry name" value="CYCLIC NUCLEOTIDE-GATED CATION CHANNEL SUBUNIT A"/>
    <property type="match status" value="1"/>
</dbReference>
<dbReference type="PANTHER" id="PTHR45638:SF4">
    <property type="entry name" value="CYCLIC NUCLEOTIDE-BINDING DOMAIN-CONTAINING PROTEIN"/>
    <property type="match status" value="1"/>
</dbReference>
<dbReference type="Pfam" id="PF00520">
    <property type="entry name" value="Ion_trans"/>
    <property type="match status" value="1"/>
</dbReference>
<dbReference type="STRING" id="136037.A0A067QIM0"/>
<name>A0A067QIM0_ZOONE</name>
<evidence type="ECO:0000313" key="9">
    <source>
        <dbReference type="Proteomes" id="UP000027135"/>
    </source>
</evidence>
<accession>A0A067QIM0</accession>
<evidence type="ECO:0000256" key="1">
    <source>
        <dbReference type="ARBA" id="ARBA00004141"/>
    </source>
</evidence>
<dbReference type="GO" id="GO:0005222">
    <property type="term" value="F:intracellularly cAMP-activated cation channel activity"/>
    <property type="evidence" value="ECO:0007669"/>
    <property type="project" value="TreeGrafter"/>
</dbReference>
<gene>
    <name evidence="8" type="ORF">L798_01032</name>
</gene>
<dbReference type="GO" id="GO:0017071">
    <property type="term" value="C:intracellular cyclic nucleotide activated cation channel complex"/>
    <property type="evidence" value="ECO:0007669"/>
    <property type="project" value="TreeGrafter"/>
</dbReference>
<evidence type="ECO:0000313" key="8">
    <source>
        <dbReference type="EMBL" id="KDR08512.1"/>
    </source>
</evidence>
<comment type="subcellular location">
    <subcellularLocation>
        <location evidence="1">Membrane</location>
        <topology evidence="1">Multi-pass membrane protein</topology>
    </subcellularLocation>
</comment>
<evidence type="ECO:0000256" key="4">
    <source>
        <dbReference type="ARBA" id="ARBA00023136"/>
    </source>
</evidence>
<dbReference type="GO" id="GO:0044877">
    <property type="term" value="F:protein-containing complex binding"/>
    <property type="evidence" value="ECO:0007669"/>
    <property type="project" value="TreeGrafter"/>
</dbReference>
<feature type="domain" description="Ion transport" evidence="7">
    <location>
        <begin position="203"/>
        <end position="436"/>
    </location>
</feature>
<feature type="region of interest" description="Disordered" evidence="5">
    <location>
        <begin position="1"/>
        <end position="44"/>
    </location>
</feature>
<dbReference type="FunFam" id="1.10.287.70:FF:000100">
    <property type="entry name" value="Cyclic nucleotide-gated cation channel"/>
    <property type="match status" value="1"/>
</dbReference>
<keyword evidence="4 6" id="KW-0472">Membrane</keyword>
<dbReference type="GO" id="GO:0030553">
    <property type="term" value="F:cGMP binding"/>
    <property type="evidence" value="ECO:0007669"/>
    <property type="project" value="TreeGrafter"/>
</dbReference>
<dbReference type="Proteomes" id="UP000027135">
    <property type="component" value="Unassembled WGS sequence"/>
</dbReference>
<evidence type="ECO:0000256" key="3">
    <source>
        <dbReference type="ARBA" id="ARBA00022989"/>
    </source>
</evidence>
<dbReference type="InterPro" id="IPR005821">
    <property type="entry name" value="Ion_trans_dom"/>
</dbReference>
<dbReference type="AlphaFoldDB" id="A0A067QIM0"/>
<keyword evidence="2 6" id="KW-0812">Transmembrane</keyword>
<dbReference type="OMA" id="NHYMNST"/>
<feature type="compositionally biased region" description="Gly residues" evidence="5">
    <location>
        <begin position="146"/>
        <end position="156"/>
    </location>
</feature>
<proteinExistence type="predicted"/>
<keyword evidence="3 6" id="KW-1133">Transmembrane helix</keyword>
<dbReference type="Gene3D" id="1.10.287.70">
    <property type="match status" value="1"/>
</dbReference>
<dbReference type="eggNOG" id="KOG0500">
    <property type="taxonomic scope" value="Eukaryota"/>
</dbReference>
<dbReference type="GO" id="GO:0005886">
    <property type="term" value="C:plasma membrane"/>
    <property type="evidence" value="ECO:0007669"/>
    <property type="project" value="TreeGrafter"/>
</dbReference>